<evidence type="ECO:0000313" key="2">
    <source>
        <dbReference type="EMBL" id="PMD24613.1"/>
    </source>
</evidence>
<organism evidence="2 3">
    <name type="scientific">Hyaloscypha hepaticicola</name>
    <dbReference type="NCBI Taxonomy" id="2082293"/>
    <lineage>
        <taxon>Eukaryota</taxon>
        <taxon>Fungi</taxon>
        <taxon>Dikarya</taxon>
        <taxon>Ascomycota</taxon>
        <taxon>Pezizomycotina</taxon>
        <taxon>Leotiomycetes</taxon>
        <taxon>Helotiales</taxon>
        <taxon>Hyaloscyphaceae</taxon>
        <taxon>Hyaloscypha</taxon>
    </lineage>
</organism>
<evidence type="ECO:0000256" key="1">
    <source>
        <dbReference type="SAM" id="MobiDB-lite"/>
    </source>
</evidence>
<name>A0A2J6QEC0_9HELO</name>
<proteinExistence type="predicted"/>
<feature type="compositionally biased region" description="Basic and acidic residues" evidence="1">
    <location>
        <begin position="11"/>
        <end position="24"/>
    </location>
</feature>
<gene>
    <name evidence="2" type="ORF">NA56DRAFT_594915</name>
</gene>
<evidence type="ECO:0000313" key="3">
    <source>
        <dbReference type="Proteomes" id="UP000235672"/>
    </source>
</evidence>
<dbReference type="STRING" id="1745343.A0A2J6QEC0"/>
<feature type="compositionally biased region" description="Polar residues" evidence="1">
    <location>
        <begin position="479"/>
        <end position="490"/>
    </location>
</feature>
<sequence length="675" mass="74834">MTMSTPPSRKRPADDVGDRDEKVRVARPATKRRRSLSNSSAEHPPQLDLDKPTKINRPVVGSGYDLARLNYHVRLQDFAVELQKAANAVFPGGQISRYTKVDVILLSWEDEDPKLSISSEIRELADTFANLYGYHVEEWLIPAEEDSHNRLQVKILQFLWASNPGHLKIVYYAGHAKLGSRGQSVLTSRRNSQKERCPTVKWTAIQNSLEESRSDVLVLFDCCASGVCTTDEGNGVTEMIAAWACKTLTESPGPSSFTQALNVKLKLLSQLPYFTVGQLYNAIFTEIQSQRVEPSELRPKRLPVHLVLTRFHDSPRSICLSKFSKPSQQQDAQQTTETTNPVPQLQTTSTPALLSPSPDPPKTPSSASLVSQNQPAASLTNSPFDLPEYPRLLLSIRILEDVKASELSTEIFLDWLKKIPIKVNLVRVEAGFASDSTLVMFSILPALLGYLPENSAITLLGTIKSKNITAILPQPLTPPSSILTSKQQQLKTDEADKKGKMKSSPIRTNSPTKKEEPPPPKGGCRYIMFREDIRPMQCACQGYSEDTTTSTPNIKALCHCGHKPCYHLATRSQTVYREELEALTKKVYRMEQDVKRMRLRSGGGGGGGGGGGAGMMMNRGFGFEGQAQREREMAMVMAPPGYRRQSSERPLVVQDRGSYLVPGQPGPELWNFRGA</sequence>
<feature type="compositionally biased region" description="Polar residues" evidence="1">
    <location>
        <begin position="340"/>
        <end position="352"/>
    </location>
</feature>
<feature type="region of interest" description="Disordered" evidence="1">
    <location>
        <begin position="323"/>
        <end position="382"/>
    </location>
</feature>
<feature type="compositionally biased region" description="Low complexity" evidence="1">
    <location>
        <begin position="328"/>
        <end position="339"/>
    </location>
</feature>
<keyword evidence="3" id="KW-1185">Reference proteome</keyword>
<accession>A0A2J6QEC0</accession>
<dbReference type="OrthoDB" id="4760831at2759"/>
<protein>
    <submittedName>
        <fullName evidence="2">Uncharacterized protein</fullName>
    </submittedName>
</protein>
<dbReference type="EMBL" id="KZ613472">
    <property type="protein sequence ID" value="PMD24613.1"/>
    <property type="molecule type" value="Genomic_DNA"/>
</dbReference>
<dbReference type="Proteomes" id="UP000235672">
    <property type="component" value="Unassembled WGS sequence"/>
</dbReference>
<feature type="compositionally biased region" description="Polar residues" evidence="1">
    <location>
        <begin position="369"/>
        <end position="382"/>
    </location>
</feature>
<reference evidence="2 3" key="1">
    <citation type="submission" date="2016-05" db="EMBL/GenBank/DDBJ databases">
        <title>A degradative enzymes factory behind the ericoid mycorrhizal symbiosis.</title>
        <authorList>
            <consortium name="DOE Joint Genome Institute"/>
            <person name="Martino E."/>
            <person name="Morin E."/>
            <person name="Grelet G."/>
            <person name="Kuo A."/>
            <person name="Kohler A."/>
            <person name="Daghino S."/>
            <person name="Barry K."/>
            <person name="Choi C."/>
            <person name="Cichocki N."/>
            <person name="Clum A."/>
            <person name="Copeland A."/>
            <person name="Hainaut M."/>
            <person name="Haridas S."/>
            <person name="Labutti K."/>
            <person name="Lindquist E."/>
            <person name="Lipzen A."/>
            <person name="Khouja H.-R."/>
            <person name="Murat C."/>
            <person name="Ohm R."/>
            <person name="Olson A."/>
            <person name="Spatafora J."/>
            <person name="Veneault-Fourrey C."/>
            <person name="Henrissat B."/>
            <person name="Grigoriev I."/>
            <person name="Martin F."/>
            <person name="Perotto S."/>
        </authorList>
    </citation>
    <scope>NUCLEOTIDE SEQUENCE [LARGE SCALE GENOMIC DNA]</scope>
    <source>
        <strain evidence="2 3">UAMH 7357</strain>
    </source>
</reference>
<feature type="region of interest" description="Disordered" evidence="1">
    <location>
        <begin position="1"/>
        <end position="54"/>
    </location>
</feature>
<feature type="region of interest" description="Disordered" evidence="1">
    <location>
        <begin position="479"/>
        <end position="522"/>
    </location>
</feature>
<dbReference type="AlphaFoldDB" id="A0A2J6QEC0"/>